<name>A0A426XWT9_ENSVE</name>
<evidence type="ECO:0000313" key="3">
    <source>
        <dbReference type="Proteomes" id="UP000287651"/>
    </source>
</evidence>
<proteinExistence type="predicted"/>
<evidence type="ECO:0000313" key="2">
    <source>
        <dbReference type="EMBL" id="RRT43924.1"/>
    </source>
</evidence>
<gene>
    <name evidence="2" type="ORF">B296_00056092</name>
</gene>
<feature type="transmembrane region" description="Helical" evidence="1">
    <location>
        <begin position="39"/>
        <end position="59"/>
    </location>
</feature>
<keyword evidence="1" id="KW-0472">Membrane</keyword>
<keyword evidence="1" id="KW-1133">Transmembrane helix</keyword>
<reference evidence="2 3" key="1">
    <citation type="journal article" date="2014" name="Agronomy (Basel)">
        <title>A Draft Genome Sequence for Ensete ventricosum, the Drought-Tolerant Tree Against Hunger.</title>
        <authorList>
            <person name="Harrison J."/>
            <person name="Moore K.A."/>
            <person name="Paszkiewicz K."/>
            <person name="Jones T."/>
            <person name="Grant M."/>
            <person name="Ambacheew D."/>
            <person name="Muzemil S."/>
            <person name="Studholme D.J."/>
        </authorList>
    </citation>
    <scope>NUCLEOTIDE SEQUENCE [LARGE SCALE GENOMIC DNA]</scope>
</reference>
<dbReference type="EMBL" id="AMZH03016818">
    <property type="protein sequence ID" value="RRT43924.1"/>
    <property type="molecule type" value="Genomic_DNA"/>
</dbReference>
<dbReference type="Proteomes" id="UP000287651">
    <property type="component" value="Unassembled WGS sequence"/>
</dbReference>
<protein>
    <submittedName>
        <fullName evidence="2">Uncharacterized protein</fullName>
    </submittedName>
</protein>
<dbReference type="AlphaFoldDB" id="A0A426XWT9"/>
<accession>A0A426XWT9</accession>
<comment type="caution">
    <text evidence="2">The sequence shown here is derived from an EMBL/GenBank/DDBJ whole genome shotgun (WGS) entry which is preliminary data.</text>
</comment>
<organism evidence="2 3">
    <name type="scientific">Ensete ventricosum</name>
    <name type="common">Abyssinian banana</name>
    <name type="synonym">Musa ensete</name>
    <dbReference type="NCBI Taxonomy" id="4639"/>
    <lineage>
        <taxon>Eukaryota</taxon>
        <taxon>Viridiplantae</taxon>
        <taxon>Streptophyta</taxon>
        <taxon>Embryophyta</taxon>
        <taxon>Tracheophyta</taxon>
        <taxon>Spermatophyta</taxon>
        <taxon>Magnoliopsida</taxon>
        <taxon>Liliopsida</taxon>
        <taxon>Zingiberales</taxon>
        <taxon>Musaceae</taxon>
        <taxon>Ensete</taxon>
    </lineage>
</organism>
<sequence>MDRGVVSEGNFVGARDTLQECCIYLRFSLKLELLNGRFTFSYVCILECVFIGITSFLTID</sequence>
<keyword evidence="1" id="KW-0812">Transmembrane</keyword>
<evidence type="ECO:0000256" key="1">
    <source>
        <dbReference type="SAM" id="Phobius"/>
    </source>
</evidence>